<dbReference type="Proteomes" id="UP000042958">
    <property type="component" value="Unassembled WGS sequence"/>
</dbReference>
<feature type="transmembrane region" description="Helical" evidence="1">
    <location>
        <begin position="220"/>
        <end position="242"/>
    </location>
</feature>
<accession>A0A0F7TNB2</accession>
<organism evidence="2 3">
    <name type="scientific">Penicillium brasilianum</name>
    <dbReference type="NCBI Taxonomy" id="104259"/>
    <lineage>
        <taxon>Eukaryota</taxon>
        <taxon>Fungi</taxon>
        <taxon>Dikarya</taxon>
        <taxon>Ascomycota</taxon>
        <taxon>Pezizomycotina</taxon>
        <taxon>Eurotiomycetes</taxon>
        <taxon>Eurotiomycetidae</taxon>
        <taxon>Eurotiales</taxon>
        <taxon>Aspergillaceae</taxon>
        <taxon>Penicillium</taxon>
    </lineage>
</organism>
<dbReference type="InterPro" id="IPR036259">
    <property type="entry name" value="MFS_trans_sf"/>
</dbReference>
<dbReference type="OrthoDB" id="4713342at2759"/>
<keyword evidence="3" id="KW-1185">Reference proteome</keyword>
<feature type="transmembrane region" description="Helical" evidence="1">
    <location>
        <begin position="147"/>
        <end position="169"/>
    </location>
</feature>
<feature type="transmembrane region" description="Helical" evidence="1">
    <location>
        <begin position="316"/>
        <end position="338"/>
    </location>
</feature>
<feature type="transmembrane region" description="Helical" evidence="1">
    <location>
        <begin position="277"/>
        <end position="295"/>
    </location>
</feature>
<feature type="transmembrane region" description="Helical" evidence="1">
    <location>
        <begin position="181"/>
        <end position="200"/>
    </location>
</feature>
<dbReference type="SUPFAM" id="SSF103473">
    <property type="entry name" value="MFS general substrate transporter"/>
    <property type="match status" value="1"/>
</dbReference>
<keyword evidence="1" id="KW-0472">Membrane</keyword>
<gene>
    <name evidence="2" type="ORF">PMG11_06047</name>
</gene>
<dbReference type="AlphaFoldDB" id="A0A0F7TNB2"/>
<feature type="transmembrane region" description="Helical" evidence="1">
    <location>
        <begin position="344"/>
        <end position="362"/>
    </location>
</feature>
<feature type="transmembrane region" description="Helical" evidence="1">
    <location>
        <begin position="84"/>
        <end position="104"/>
    </location>
</feature>
<keyword evidence="1" id="KW-0812">Transmembrane</keyword>
<reference evidence="3" key="1">
    <citation type="journal article" date="2015" name="Genome Announc.">
        <title>Draft genome sequence of the fungus Penicillium brasilianum MG11.</title>
        <authorList>
            <person name="Horn F."/>
            <person name="Linde J."/>
            <person name="Mattern D.J."/>
            <person name="Walther G."/>
            <person name="Guthke R."/>
            <person name="Brakhage A.A."/>
            <person name="Valiante V."/>
        </authorList>
    </citation>
    <scope>NUCLEOTIDE SEQUENCE [LARGE SCALE GENOMIC DNA]</scope>
    <source>
        <strain evidence="3">MG11</strain>
    </source>
</reference>
<dbReference type="EMBL" id="CDHK01000005">
    <property type="protein sequence ID" value="CEJ57351.1"/>
    <property type="molecule type" value="Genomic_DNA"/>
</dbReference>
<feature type="transmembrane region" description="Helical" evidence="1">
    <location>
        <begin position="20"/>
        <end position="40"/>
    </location>
</feature>
<sequence length="371" mass="39399">MTRGKCDPTSIEPDLAPFKVAAAGFANMFCIGTVYALSTFQAQLPRLFGISYAWSFAPFGVACLGLSIGVLTSASMIIQSGAHVTVARGTSLWGIAVIGAGLFLNRLKFELMVTCFLFGGLGIGWTYLAVVALIGQGLPRHALARSAIGPLGFSTAATICFLLSSVSGVEAADAETLGRMLVFLGVTFAAVGASTQLSLSDFYENSAVRSQPKSSSRDCGPFFSILLFFNALPGMTVFSGLLPLASHYTNGTNYDIMWILSYLLLILLSHFEHSTQVMCTMLVVLFAHGTGFSILPGLIKTQSSNQQLFYFKYARVLISWGVSGIVGSTVNSIVLSSGSPVPTGWLLVGLLTLSFGIVLYFVPTLGGEFFD</sequence>
<feature type="transmembrane region" description="Helical" evidence="1">
    <location>
        <begin position="254"/>
        <end position="271"/>
    </location>
</feature>
<name>A0A0F7TNB2_PENBI</name>
<evidence type="ECO:0000256" key="1">
    <source>
        <dbReference type="SAM" id="Phobius"/>
    </source>
</evidence>
<feature type="transmembrane region" description="Helical" evidence="1">
    <location>
        <begin position="111"/>
        <end position="135"/>
    </location>
</feature>
<proteinExistence type="predicted"/>
<protein>
    <submittedName>
        <fullName evidence="2">Uncharacterized protein</fullName>
    </submittedName>
</protein>
<evidence type="ECO:0000313" key="3">
    <source>
        <dbReference type="Proteomes" id="UP000042958"/>
    </source>
</evidence>
<feature type="transmembrane region" description="Helical" evidence="1">
    <location>
        <begin position="52"/>
        <end position="78"/>
    </location>
</feature>
<evidence type="ECO:0000313" key="2">
    <source>
        <dbReference type="EMBL" id="CEJ57351.1"/>
    </source>
</evidence>
<keyword evidence="1" id="KW-1133">Transmembrane helix</keyword>